<evidence type="ECO:0000259" key="2">
    <source>
        <dbReference type="Pfam" id="PF04991"/>
    </source>
</evidence>
<feature type="compositionally biased region" description="Basic and acidic residues" evidence="1">
    <location>
        <begin position="223"/>
        <end position="234"/>
    </location>
</feature>
<evidence type="ECO:0000313" key="3">
    <source>
        <dbReference type="EMBL" id="KAK8745864.1"/>
    </source>
</evidence>
<dbReference type="InterPro" id="IPR052613">
    <property type="entry name" value="LicD_transferase"/>
</dbReference>
<feature type="region of interest" description="Disordered" evidence="1">
    <location>
        <begin position="170"/>
        <end position="234"/>
    </location>
</feature>
<evidence type="ECO:0000313" key="4">
    <source>
        <dbReference type="Proteomes" id="UP001445076"/>
    </source>
</evidence>
<accession>A0AAW0Y1K4</accession>
<feature type="domain" description="LicD/FKTN/FKRP nucleotidyltransferase" evidence="2">
    <location>
        <begin position="668"/>
        <end position="714"/>
    </location>
</feature>
<name>A0AAW0Y1K4_CHEQU</name>
<dbReference type="Proteomes" id="UP001445076">
    <property type="component" value="Unassembled WGS sequence"/>
</dbReference>
<feature type="compositionally biased region" description="Basic and acidic residues" evidence="1">
    <location>
        <begin position="202"/>
        <end position="216"/>
    </location>
</feature>
<dbReference type="PANTHER" id="PTHR13627:SF34">
    <property type="entry name" value="RIBITOL-5-PHOSPHATE TRANSFERASE"/>
    <property type="match status" value="1"/>
</dbReference>
<sequence length="853" mass="94481">MGRNASIQMFLLTLTGCSWMLLFLSVTLPDYHVFRVYHVAHVAAAHTPTPREADPCEVCWGVGKTCPQGQGEDQEHISSTTGDTSWGAHLAWALGVATRNKDKVSSAGGAEMQEVGGVAAFYYYTLHTTFTALRVKLKKAQEVAGDVQEEVATLGERVAHLQHTLTTHFSPRLNPYLHKPSITQPPGSNVNKRDQITSTQPRKQEEIEDSKSEIKNDASGSHRRNEESMLDARHENIRRVYPVEISEEASQRQQLVTANNKHEKLKNNNVDLSMSRYAQTLSANRAQLSQSGSRVRVDANTYTEETGHIHTPRISRTGNREKIQTIFSSGFRHQLSVNKTSDSSRQRTKFEEGREIWRKIMNEGKGGSSGPQWVVGMTQTSNEKSKGAAKLYSDLDRVGVRRLVSVVVMCDERDEVIASMGRSYPGMTVHLITRTPATPEVHQHLHLVVHSVEANTSTSVAYMEVLRHVTTPYLLVATGVSSLTPLARLERLVWTAEHLGVWAVGGGLETPSGHWHTGCLTSTYAHYQAGWARGQLGTADQCLICQGLEGPFLALTAALRHLGWDTKLPRQVSQVDLFLRASHTNHMLAAACPKSLFTLKEELGPPSRVALLSLARRHSLYTVDAAGAVRATFSCKEVGTSCADTGLALPPCCRQELATLVRFLMDTCEAHGLLCELQEGTLLGAVKTSGVMPWERDADITFHTKNFTALSELKDVFDRAGYSLYLTDNRWCCVDGRWAGGQGSLSSGQWRAELWSQHAMDSEDNLLAGRPRTRIEFDGSWVPAPTSPGQYVRNRYGVEVFRHAQHWLAPGRSSGWEEYEAGKFLPCPRPAHHACLDKYLPDGNLKLHPLCVT</sequence>
<organism evidence="3 4">
    <name type="scientific">Cherax quadricarinatus</name>
    <name type="common">Australian red claw crayfish</name>
    <dbReference type="NCBI Taxonomy" id="27406"/>
    <lineage>
        <taxon>Eukaryota</taxon>
        <taxon>Metazoa</taxon>
        <taxon>Ecdysozoa</taxon>
        <taxon>Arthropoda</taxon>
        <taxon>Crustacea</taxon>
        <taxon>Multicrustacea</taxon>
        <taxon>Malacostraca</taxon>
        <taxon>Eumalacostraca</taxon>
        <taxon>Eucarida</taxon>
        <taxon>Decapoda</taxon>
        <taxon>Pleocyemata</taxon>
        <taxon>Astacidea</taxon>
        <taxon>Parastacoidea</taxon>
        <taxon>Parastacidae</taxon>
        <taxon>Cherax</taxon>
    </lineage>
</organism>
<proteinExistence type="predicted"/>
<dbReference type="PROSITE" id="PS51257">
    <property type="entry name" value="PROKAR_LIPOPROTEIN"/>
    <property type="match status" value="1"/>
</dbReference>
<dbReference type="EMBL" id="JARKIK010000018">
    <property type="protein sequence ID" value="KAK8745864.1"/>
    <property type="molecule type" value="Genomic_DNA"/>
</dbReference>
<gene>
    <name evidence="3" type="ORF">OTU49_000058</name>
</gene>
<protein>
    <recommendedName>
        <fullName evidence="2">LicD/FKTN/FKRP nucleotidyltransferase domain-containing protein</fullName>
    </recommendedName>
</protein>
<reference evidence="3 4" key="1">
    <citation type="journal article" date="2024" name="BMC Genomics">
        <title>Genome assembly of redclaw crayfish (Cherax quadricarinatus) provides insights into its immune adaptation and hypoxia tolerance.</title>
        <authorList>
            <person name="Liu Z."/>
            <person name="Zheng J."/>
            <person name="Li H."/>
            <person name="Fang K."/>
            <person name="Wang S."/>
            <person name="He J."/>
            <person name="Zhou D."/>
            <person name="Weng S."/>
            <person name="Chi M."/>
            <person name="Gu Z."/>
            <person name="He J."/>
            <person name="Li F."/>
            <person name="Wang M."/>
        </authorList>
    </citation>
    <scope>NUCLEOTIDE SEQUENCE [LARGE SCALE GENOMIC DNA]</scope>
    <source>
        <strain evidence="3">ZL_2023a</strain>
    </source>
</reference>
<feature type="compositionally biased region" description="Polar residues" evidence="1">
    <location>
        <begin position="181"/>
        <end position="201"/>
    </location>
</feature>
<evidence type="ECO:0000256" key="1">
    <source>
        <dbReference type="SAM" id="MobiDB-lite"/>
    </source>
</evidence>
<comment type="caution">
    <text evidence="3">The sequence shown here is derived from an EMBL/GenBank/DDBJ whole genome shotgun (WGS) entry which is preliminary data.</text>
</comment>
<keyword evidence="4" id="KW-1185">Reference proteome</keyword>
<dbReference type="Pfam" id="PF04991">
    <property type="entry name" value="LicD"/>
    <property type="match status" value="1"/>
</dbReference>
<dbReference type="InterPro" id="IPR007074">
    <property type="entry name" value="LicD/FKTN/FKRP_NTP_transf"/>
</dbReference>
<dbReference type="GO" id="GO:0009100">
    <property type="term" value="P:glycoprotein metabolic process"/>
    <property type="evidence" value="ECO:0007669"/>
    <property type="project" value="UniProtKB-ARBA"/>
</dbReference>
<dbReference type="PANTHER" id="PTHR13627">
    <property type="entry name" value="FUKUTIN RELATED PROTEIN"/>
    <property type="match status" value="1"/>
</dbReference>
<dbReference type="AlphaFoldDB" id="A0AAW0Y1K4"/>